<sequence>MNSKTDDAKIHSCCGGDKKVSTASKAV</sequence>
<protein>
    <submittedName>
        <fullName evidence="1">Uncharacterized protein</fullName>
    </submittedName>
</protein>
<organism evidence="1">
    <name type="scientific">marine metagenome</name>
    <dbReference type="NCBI Taxonomy" id="408172"/>
    <lineage>
        <taxon>unclassified sequences</taxon>
        <taxon>metagenomes</taxon>
        <taxon>ecological metagenomes</taxon>
    </lineage>
</organism>
<proteinExistence type="predicted"/>
<gene>
    <name evidence="1" type="ORF">METZ01_LOCUS444930</name>
</gene>
<evidence type="ECO:0000313" key="1">
    <source>
        <dbReference type="EMBL" id="SVD92076.1"/>
    </source>
</evidence>
<dbReference type="EMBL" id="UINC01182068">
    <property type="protein sequence ID" value="SVD92076.1"/>
    <property type="molecule type" value="Genomic_DNA"/>
</dbReference>
<name>A0A382Z9A4_9ZZZZ</name>
<dbReference type="AlphaFoldDB" id="A0A382Z9A4"/>
<reference evidence="1" key="1">
    <citation type="submission" date="2018-05" db="EMBL/GenBank/DDBJ databases">
        <authorList>
            <person name="Lanie J.A."/>
            <person name="Ng W.-L."/>
            <person name="Kazmierczak K.M."/>
            <person name="Andrzejewski T.M."/>
            <person name="Davidsen T.M."/>
            <person name="Wayne K.J."/>
            <person name="Tettelin H."/>
            <person name="Glass J.I."/>
            <person name="Rusch D."/>
            <person name="Podicherti R."/>
            <person name="Tsui H.-C.T."/>
            <person name="Winkler M.E."/>
        </authorList>
    </citation>
    <scope>NUCLEOTIDE SEQUENCE</scope>
</reference>
<accession>A0A382Z9A4</accession>
<feature type="non-terminal residue" evidence="1">
    <location>
        <position position="27"/>
    </location>
</feature>